<dbReference type="Proteomes" id="UP000268321">
    <property type="component" value="Unassembled WGS sequence"/>
</dbReference>
<evidence type="ECO:0000313" key="5">
    <source>
        <dbReference type="Proteomes" id="UP000268321"/>
    </source>
</evidence>
<organism evidence="4 5">
    <name type="scientific">Metschnikowia bicuspidata</name>
    <dbReference type="NCBI Taxonomy" id="27322"/>
    <lineage>
        <taxon>Eukaryota</taxon>
        <taxon>Fungi</taxon>
        <taxon>Dikarya</taxon>
        <taxon>Ascomycota</taxon>
        <taxon>Saccharomycotina</taxon>
        <taxon>Pichiomycetes</taxon>
        <taxon>Metschnikowiaceae</taxon>
        <taxon>Metschnikowia</taxon>
    </lineage>
</organism>
<dbReference type="AlphaFoldDB" id="A0A4P9ZCP7"/>
<dbReference type="PANTHER" id="PTHR47433">
    <property type="entry name" value="VACUOLAR PROTEIN SORTING-ASSOCIATED PROTEIN 17"/>
    <property type="match status" value="1"/>
</dbReference>
<dbReference type="GO" id="GO:0005829">
    <property type="term" value="C:cytosol"/>
    <property type="evidence" value="ECO:0007669"/>
    <property type="project" value="GOC"/>
</dbReference>
<dbReference type="Gene3D" id="1.20.1270.60">
    <property type="entry name" value="Arfaptin homology (AH) domain/BAR domain"/>
    <property type="match status" value="1"/>
</dbReference>
<dbReference type="InterPro" id="IPR036871">
    <property type="entry name" value="PX_dom_sf"/>
</dbReference>
<dbReference type="InterPro" id="IPR014461">
    <property type="entry name" value="Retromer_complex_Vps17"/>
</dbReference>
<evidence type="ECO:0000256" key="2">
    <source>
        <dbReference type="SAM" id="MobiDB-lite"/>
    </source>
</evidence>
<dbReference type="PANTHER" id="PTHR47433:SF1">
    <property type="entry name" value="VACUOLAR PROTEIN SORTING-ASSOCIATED PROTEIN 17"/>
    <property type="match status" value="1"/>
</dbReference>
<dbReference type="GO" id="GO:0042147">
    <property type="term" value="P:retrograde transport, endosome to Golgi"/>
    <property type="evidence" value="ECO:0007669"/>
    <property type="project" value="InterPro"/>
</dbReference>
<comment type="similarity">
    <text evidence="1">Belongs to the VPS17 family.</text>
</comment>
<dbReference type="Pfam" id="PF00787">
    <property type="entry name" value="PX"/>
    <property type="match status" value="1"/>
</dbReference>
<dbReference type="InterPro" id="IPR027267">
    <property type="entry name" value="AH/BAR_dom_sf"/>
</dbReference>
<comment type="subunit">
    <text evidence="1">Component of the retromer complex.</text>
</comment>
<dbReference type="GO" id="GO:0006886">
    <property type="term" value="P:intracellular protein transport"/>
    <property type="evidence" value="ECO:0007669"/>
    <property type="project" value="TreeGrafter"/>
</dbReference>
<feature type="domain" description="PX" evidence="3">
    <location>
        <begin position="128"/>
        <end position="208"/>
    </location>
</feature>
<protein>
    <recommendedName>
        <fullName evidence="1">Vacuolar protein sorting-associated protein 17</fullName>
    </recommendedName>
</protein>
<dbReference type="PIRSF" id="PIRSF011791">
    <property type="entry name" value="Vps17"/>
    <property type="match status" value="1"/>
</dbReference>
<keyword evidence="5" id="KW-1185">Reference proteome</keyword>
<gene>
    <name evidence="4" type="ORF">METBISCDRAFT_23137</name>
</gene>
<dbReference type="OrthoDB" id="9976382at2759"/>
<dbReference type="InterPro" id="IPR001683">
    <property type="entry name" value="PX_dom"/>
</dbReference>
<dbReference type="EMBL" id="ML004455">
    <property type="protein sequence ID" value="RKP30593.1"/>
    <property type="molecule type" value="Genomic_DNA"/>
</dbReference>
<dbReference type="GO" id="GO:0032266">
    <property type="term" value="F:phosphatidylinositol-3-phosphate binding"/>
    <property type="evidence" value="ECO:0007669"/>
    <property type="project" value="TreeGrafter"/>
</dbReference>
<proteinExistence type="inferred from homology"/>
<reference evidence="5" key="1">
    <citation type="journal article" date="2018" name="Nat. Microbiol.">
        <title>Leveraging single-cell genomics to expand the fungal tree of life.</title>
        <authorList>
            <person name="Ahrendt S.R."/>
            <person name="Quandt C.A."/>
            <person name="Ciobanu D."/>
            <person name="Clum A."/>
            <person name="Salamov A."/>
            <person name="Andreopoulos B."/>
            <person name="Cheng J.F."/>
            <person name="Woyke T."/>
            <person name="Pelin A."/>
            <person name="Henrissat B."/>
            <person name="Reynolds N.K."/>
            <person name="Benny G.L."/>
            <person name="Smith M.E."/>
            <person name="James T.Y."/>
            <person name="Grigoriev I.V."/>
        </authorList>
    </citation>
    <scope>NUCLEOTIDE SEQUENCE [LARGE SCALE GENOMIC DNA]</scope>
    <source>
        <strain evidence="5">Baker2002</strain>
    </source>
</reference>
<dbReference type="GO" id="GO:0005768">
    <property type="term" value="C:endosome"/>
    <property type="evidence" value="ECO:0007669"/>
    <property type="project" value="TreeGrafter"/>
</dbReference>
<dbReference type="GO" id="GO:0030905">
    <property type="term" value="C:retromer, tubulation complex"/>
    <property type="evidence" value="ECO:0007669"/>
    <property type="project" value="TreeGrafter"/>
</dbReference>
<name>A0A4P9ZCP7_9ASCO</name>
<dbReference type="CDD" id="cd06891">
    <property type="entry name" value="PX_Vps17p"/>
    <property type="match status" value="1"/>
</dbReference>
<dbReference type="InterPro" id="IPR053055">
    <property type="entry name" value="VPS17"/>
</dbReference>
<dbReference type="SUPFAM" id="SSF64268">
    <property type="entry name" value="PX domain"/>
    <property type="match status" value="1"/>
</dbReference>
<evidence type="ECO:0000313" key="4">
    <source>
        <dbReference type="EMBL" id="RKP30593.1"/>
    </source>
</evidence>
<sequence length="535" mass="61121">MASAVPYSPDDFENNNPFAEPEDQPSFSALSYYQTANPSLTYQQQGHEDNGQQRSHDILQSDETDNNDAYSAALTGKLDKAELKKLLPERFYKKYLVKIMLKAIEKNRPSNPILRFNAEVSGLPCFRQSVYKDIRRTYNEVVKFNQYLTVSNLEVFVPVIPLAQTSFPTGGEEENKQLLIVWQEWFDRITLNPILLTDEELVYFIESDFGYSVINSNCRSAVASGIMRKTLKQLPVPFDPFEDLASFRPMVKAAYLLCQKIHNTLDQSRKCDKQQSALVLELSVKLKGLALFEQVHPGMKNMWQKLGKVAQIQSELLLIQLITDMASLGDGLQALANDLYEVKEALTNRHLIMREYLQAQAQTKAKQIQASKHKSKSSLNPIRVEEALTSLQMAIDAEENLKNQVKRISGEMMFERKEQINYKEKKFHTMLKSFTLSRVEHHRKLLRHLENIRLDVRIVDAKGGLSRLNRDNLTQMKHNLSQSQAATGDTWSSRTFRSLTAQEAQKDDKMKEKNDNASMEVDAERAASLLGVATF</sequence>
<evidence type="ECO:0000259" key="3">
    <source>
        <dbReference type="Pfam" id="PF00787"/>
    </source>
</evidence>
<keyword evidence="1" id="KW-0653">Protein transport</keyword>
<dbReference type="InterPro" id="IPR037907">
    <property type="entry name" value="Vps17_PX"/>
</dbReference>
<evidence type="ECO:0000256" key="1">
    <source>
        <dbReference type="PIRNR" id="PIRNR011791"/>
    </source>
</evidence>
<keyword evidence="1" id="KW-0813">Transport</keyword>
<accession>A0A4P9ZCP7</accession>
<comment type="function">
    <text evidence="1">Component of the membrane-associated retromer complex which is essential in endosome-to-Golgi retrograde transport.</text>
</comment>
<feature type="region of interest" description="Disordered" evidence="2">
    <location>
        <begin position="1"/>
        <end position="27"/>
    </location>
</feature>